<name>A0A9K3CNF2_9EUKA</name>
<keyword evidence="2" id="KW-1133">Transmembrane helix</keyword>
<protein>
    <submittedName>
        <fullName evidence="3">Uncharacterized protein</fullName>
    </submittedName>
</protein>
<sequence>HPALPPSPPSWLAPVNNEVTPSSTTVAPMQVVLAFIPLTAIRALFTRQEYDPVSWANVIACILIFGLLGIVLIARCSCCCGQKGKKIRKIVRKADTNKDEYVNVVRLRARFSPPSSPAVTNSTTTATATTTATTPAAPAGQAAETQKEEALSYTSLRNTQRGKVAGGLVTILLVILGVGMVGWTVFACIYRHNNTLVLPRELYDDMSPGQPPFLRERLVETVPYTSVDTVAGKYLESNVAANDNLYVMEALSGSSWDVQCIPSDPVFLSMTFEDKVRIVFSAGAGAIPFGDYPSLGVTQNPTTVAQLRAAKCLVLETEGCTLMGGPPCSATYSEDEDYTPLLPTLSYGCWKDETDMYHHVSAVSLAWAAGYPSFTDMTFTLSMVPTQGGEYDGFGLNTAAVRTHVYPGSFNQYLITHGESAAEPYLKGDTMVAGGLSVALGWWQDGMAYPRDSMDQADIAVAEAYVNGKIAANARSESDVAYYTDMVWNPFTEVLFDPDTGLQTNSTTPALWDSDRSIHSTVGPLPLATLAGLSPDRTRYSCSLKDIGSQHYFHGGLCEGLNHGDPLSGGSYTTQQPDAVLCGTQSFTVESQMMNVPGWCEHPESLAWLSSDGQEGYCESDRVFYSSVLSKIDSGFSVCDSTGGASYPLTISVRHKRSDQVTQVTFSNIDAANLIKDTVVLVVSIVGGQAALRWVLETLKDLGSARRKVKENEDKLDKVWPTHDAFAQAVQFGEIYGLVQHEVTTQLRTNALRSKQSQ</sequence>
<feature type="compositionally biased region" description="Low complexity" evidence="1">
    <location>
        <begin position="117"/>
        <end position="144"/>
    </location>
</feature>
<proteinExistence type="predicted"/>
<keyword evidence="2" id="KW-0472">Membrane</keyword>
<reference evidence="3 4" key="1">
    <citation type="journal article" date="2018" name="PLoS ONE">
        <title>The draft genome of Kipferlia bialata reveals reductive genome evolution in fornicate parasites.</title>
        <authorList>
            <person name="Tanifuji G."/>
            <person name="Takabayashi S."/>
            <person name="Kume K."/>
            <person name="Takagi M."/>
            <person name="Nakayama T."/>
            <person name="Kamikawa R."/>
            <person name="Inagaki Y."/>
            <person name="Hashimoto T."/>
        </authorList>
    </citation>
    <scope>NUCLEOTIDE SEQUENCE [LARGE SCALE GENOMIC DNA]</scope>
    <source>
        <strain evidence="3">NY0173</strain>
    </source>
</reference>
<accession>A0A9K3CNF2</accession>
<feature type="non-terminal residue" evidence="3">
    <location>
        <position position="1"/>
    </location>
</feature>
<evidence type="ECO:0000256" key="1">
    <source>
        <dbReference type="SAM" id="MobiDB-lite"/>
    </source>
</evidence>
<keyword evidence="2" id="KW-0812">Transmembrane</keyword>
<evidence type="ECO:0000313" key="3">
    <source>
        <dbReference type="EMBL" id="GIQ80289.1"/>
    </source>
</evidence>
<evidence type="ECO:0000313" key="4">
    <source>
        <dbReference type="Proteomes" id="UP000265618"/>
    </source>
</evidence>
<dbReference type="Proteomes" id="UP000265618">
    <property type="component" value="Unassembled WGS sequence"/>
</dbReference>
<keyword evidence="4" id="KW-1185">Reference proteome</keyword>
<organism evidence="3 4">
    <name type="scientific">Kipferlia bialata</name>
    <dbReference type="NCBI Taxonomy" id="797122"/>
    <lineage>
        <taxon>Eukaryota</taxon>
        <taxon>Metamonada</taxon>
        <taxon>Carpediemonas-like organisms</taxon>
        <taxon>Kipferlia</taxon>
    </lineage>
</organism>
<comment type="caution">
    <text evidence="3">The sequence shown here is derived from an EMBL/GenBank/DDBJ whole genome shotgun (WGS) entry which is preliminary data.</text>
</comment>
<gene>
    <name evidence="3" type="ORF">KIPB_001063</name>
</gene>
<feature type="transmembrane region" description="Helical" evidence="2">
    <location>
        <begin position="55"/>
        <end position="78"/>
    </location>
</feature>
<evidence type="ECO:0000256" key="2">
    <source>
        <dbReference type="SAM" id="Phobius"/>
    </source>
</evidence>
<dbReference type="EMBL" id="BDIP01000139">
    <property type="protein sequence ID" value="GIQ80289.1"/>
    <property type="molecule type" value="Genomic_DNA"/>
</dbReference>
<feature type="transmembrane region" description="Helical" evidence="2">
    <location>
        <begin position="164"/>
        <end position="186"/>
    </location>
</feature>
<feature type="region of interest" description="Disordered" evidence="1">
    <location>
        <begin position="113"/>
        <end position="144"/>
    </location>
</feature>
<dbReference type="AlphaFoldDB" id="A0A9K3CNF2"/>